<sequence>MDLSTAELASIVVQSALYGIYLVLFMGSICVFLNTKGCVRRWPANRYLFTVAVVLFFLITAHWILQIDRIFDGFIRKIVGPDAETFYADTWTAKFIAKTGIYIAQTLIADLTVIYRLYIIWDRNWRVLVLPISAMAVYIAGTGFCFAQVAPGVSSYIDDVGGCKIAIFASSFFINVFVTALISWRIWQITHELENLGVAFHQSLRPVIQILIESAFIYTLCLVLSQILYLTKSSLQIIALNATSPVIGIAFGLLIVRAGARHDSKDLSGPVSVPSKSQTQPVSEVRFVNTYMGDGLDIGVITLRELNKDATHVSNADEAASDVR</sequence>
<proteinExistence type="predicted"/>
<name>A0ABR3JHI9_9AGAR</name>
<dbReference type="EMBL" id="JASNQZ010000007">
    <property type="protein sequence ID" value="KAL0955220.1"/>
    <property type="molecule type" value="Genomic_DNA"/>
</dbReference>
<organism evidence="2 3">
    <name type="scientific">Hohenbuehelia grisea</name>
    <dbReference type="NCBI Taxonomy" id="104357"/>
    <lineage>
        <taxon>Eukaryota</taxon>
        <taxon>Fungi</taxon>
        <taxon>Dikarya</taxon>
        <taxon>Basidiomycota</taxon>
        <taxon>Agaricomycotina</taxon>
        <taxon>Agaricomycetes</taxon>
        <taxon>Agaricomycetidae</taxon>
        <taxon>Agaricales</taxon>
        <taxon>Pleurotineae</taxon>
        <taxon>Pleurotaceae</taxon>
        <taxon>Hohenbuehelia</taxon>
    </lineage>
</organism>
<feature type="transmembrane region" description="Helical" evidence="1">
    <location>
        <begin position="165"/>
        <end position="187"/>
    </location>
</feature>
<feature type="transmembrane region" description="Helical" evidence="1">
    <location>
        <begin position="95"/>
        <end position="115"/>
    </location>
</feature>
<feature type="transmembrane region" description="Helical" evidence="1">
    <location>
        <begin position="12"/>
        <end position="35"/>
    </location>
</feature>
<keyword evidence="3" id="KW-1185">Reference proteome</keyword>
<evidence type="ECO:0000256" key="1">
    <source>
        <dbReference type="SAM" id="Phobius"/>
    </source>
</evidence>
<protein>
    <submittedName>
        <fullName evidence="2">Uncharacterized protein</fullName>
    </submittedName>
</protein>
<evidence type="ECO:0000313" key="2">
    <source>
        <dbReference type="EMBL" id="KAL0955220.1"/>
    </source>
</evidence>
<keyword evidence="1" id="KW-0812">Transmembrane</keyword>
<feature type="transmembrane region" description="Helical" evidence="1">
    <location>
        <begin position="235"/>
        <end position="256"/>
    </location>
</feature>
<accession>A0ABR3JHI9</accession>
<gene>
    <name evidence="2" type="ORF">HGRIS_004122</name>
</gene>
<dbReference type="Proteomes" id="UP001556367">
    <property type="component" value="Unassembled WGS sequence"/>
</dbReference>
<reference evidence="3" key="1">
    <citation type="submission" date="2024-06" db="EMBL/GenBank/DDBJ databases">
        <title>Multi-omics analyses provide insights into the biosynthesis of the anticancer antibiotic pleurotin in Hohenbuehelia grisea.</title>
        <authorList>
            <person name="Weaver J.A."/>
            <person name="Alberti F."/>
        </authorList>
    </citation>
    <scope>NUCLEOTIDE SEQUENCE [LARGE SCALE GENOMIC DNA]</scope>
    <source>
        <strain evidence="3">T-177</strain>
    </source>
</reference>
<feature type="transmembrane region" description="Helical" evidence="1">
    <location>
        <begin position="127"/>
        <end position="150"/>
    </location>
</feature>
<evidence type="ECO:0000313" key="3">
    <source>
        <dbReference type="Proteomes" id="UP001556367"/>
    </source>
</evidence>
<feature type="transmembrane region" description="Helical" evidence="1">
    <location>
        <begin position="47"/>
        <end position="65"/>
    </location>
</feature>
<keyword evidence="1" id="KW-0472">Membrane</keyword>
<feature type="transmembrane region" description="Helical" evidence="1">
    <location>
        <begin position="207"/>
        <end position="229"/>
    </location>
</feature>
<keyword evidence="1" id="KW-1133">Transmembrane helix</keyword>
<comment type="caution">
    <text evidence="2">The sequence shown here is derived from an EMBL/GenBank/DDBJ whole genome shotgun (WGS) entry which is preliminary data.</text>
</comment>